<gene>
    <name evidence="1" type="ORF">B0H67DRAFT_78350</name>
</gene>
<reference evidence="1" key="1">
    <citation type="submission" date="2023-06" db="EMBL/GenBank/DDBJ databases">
        <title>Genome-scale phylogeny and comparative genomics of the fungal order Sordariales.</title>
        <authorList>
            <consortium name="Lawrence Berkeley National Laboratory"/>
            <person name="Hensen N."/>
            <person name="Bonometti L."/>
            <person name="Westerberg I."/>
            <person name="Brannstrom I.O."/>
            <person name="Guillou S."/>
            <person name="Cros-Aarteil S."/>
            <person name="Calhoun S."/>
            <person name="Haridas S."/>
            <person name="Kuo A."/>
            <person name="Mondo S."/>
            <person name="Pangilinan J."/>
            <person name="Riley R."/>
            <person name="Labutti K."/>
            <person name="Andreopoulos B."/>
            <person name="Lipzen A."/>
            <person name="Chen C."/>
            <person name="Yanf M."/>
            <person name="Daum C."/>
            <person name="Ng V."/>
            <person name="Clum A."/>
            <person name="Steindorff A."/>
            <person name="Ohm R."/>
            <person name="Martin F."/>
            <person name="Silar P."/>
            <person name="Natvig D."/>
            <person name="Lalanne C."/>
            <person name="Gautier V."/>
            <person name="Ament-Velasquez S.L."/>
            <person name="Kruys A."/>
            <person name="Hutchinson M.I."/>
            <person name="Powell A.J."/>
            <person name="Barry K."/>
            <person name="Miller A.N."/>
            <person name="Grigoriev I.V."/>
            <person name="Debuchy R."/>
            <person name="Gladieux P."/>
            <person name="Thoren M.H."/>
            <person name="Johannesson H."/>
        </authorList>
    </citation>
    <scope>NUCLEOTIDE SEQUENCE</scope>
    <source>
        <strain evidence="1">SMH4607-1</strain>
    </source>
</reference>
<evidence type="ECO:0000313" key="1">
    <source>
        <dbReference type="EMBL" id="KAK0731552.1"/>
    </source>
</evidence>
<proteinExistence type="predicted"/>
<name>A0AA40BC51_9PEZI</name>
<dbReference type="EMBL" id="JAUKUA010000001">
    <property type="protein sequence ID" value="KAK0731552.1"/>
    <property type="molecule type" value="Genomic_DNA"/>
</dbReference>
<dbReference type="AlphaFoldDB" id="A0AA40BC51"/>
<accession>A0AA40BC51</accession>
<keyword evidence="2" id="KW-1185">Reference proteome</keyword>
<protein>
    <submittedName>
        <fullName evidence="1">Uncharacterized protein</fullName>
    </submittedName>
</protein>
<organism evidence="1 2">
    <name type="scientific">Lasiosphaeris hirsuta</name>
    <dbReference type="NCBI Taxonomy" id="260670"/>
    <lineage>
        <taxon>Eukaryota</taxon>
        <taxon>Fungi</taxon>
        <taxon>Dikarya</taxon>
        <taxon>Ascomycota</taxon>
        <taxon>Pezizomycotina</taxon>
        <taxon>Sordariomycetes</taxon>
        <taxon>Sordariomycetidae</taxon>
        <taxon>Sordariales</taxon>
        <taxon>Lasiosphaeriaceae</taxon>
        <taxon>Lasiosphaeris</taxon>
    </lineage>
</organism>
<comment type="caution">
    <text evidence="1">The sequence shown here is derived from an EMBL/GenBank/DDBJ whole genome shotgun (WGS) entry which is preliminary data.</text>
</comment>
<dbReference type="Proteomes" id="UP001172102">
    <property type="component" value="Unassembled WGS sequence"/>
</dbReference>
<sequence length="98" mass="11041">MAGLLLGQLCAGAMTRKLLLGFPMQSRRMVTARLALIQKRQARSAWDCNTCWWDPTEARQESILSISRLSSIRHFHGASALHMYAHQLTDINTGTQSR</sequence>
<evidence type="ECO:0000313" key="2">
    <source>
        <dbReference type="Proteomes" id="UP001172102"/>
    </source>
</evidence>